<proteinExistence type="predicted"/>
<reference evidence="1 2" key="1">
    <citation type="journal article" date="2019" name="Nat. Ecol. Evol.">
        <title>Megaphylogeny resolves global patterns of mushroom evolution.</title>
        <authorList>
            <person name="Varga T."/>
            <person name="Krizsan K."/>
            <person name="Foldi C."/>
            <person name="Dima B."/>
            <person name="Sanchez-Garcia M."/>
            <person name="Sanchez-Ramirez S."/>
            <person name="Szollosi G.J."/>
            <person name="Szarkandi J.G."/>
            <person name="Papp V."/>
            <person name="Albert L."/>
            <person name="Andreopoulos W."/>
            <person name="Angelini C."/>
            <person name="Antonin V."/>
            <person name="Barry K.W."/>
            <person name="Bougher N.L."/>
            <person name="Buchanan P."/>
            <person name="Buyck B."/>
            <person name="Bense V."/>
            <person name="Catcheside P."/>
            <person name="Chovatia M."/>
            <person name="Cooper J."/>
            <person name="Damon W."/>
            <person name="Desjardin D."/>
            <person name="Finy P."/>
            <person name="Geml J."/>
            <person name="Haridas S."/>
            <person name="Hughes K."/>
            <person name="Justo A."/>
            <person name="Karasinski D."/>
            <person name="Kautmanova I."/>
            <person name="Kiss B."/>
            <person name="Kocsube S."/>
            <person name="Kotiranta H."/>
            <person name="LaButti K.M."/>
            <person name="Lechner B.E."/>
            <person name="Liimatainen K."/>
            <person name="Lipzen A."/>
            <person name="Lukacs Z."/>
            <person name="Mihaltcheva S."/>
            <person name="Morgado L.N."/>
            <person name="Niskanen T."/>
            <person name="Noordeloos M.E."/>
            <person name="Ohm R.A."/>
            <person name="Ortiz-Santana B."/>
            <person name="Ovrebo C."/>
            <person name="Racz N."/>
            <person name="Riley R."/>
            <person name="Savchenko A."/>
            <person name="Shiryaev A."/>
            <person name="Soop K."/>
            <person name="Spirin V."/>
            <person name="Szebenyi C."/>
            <person name="Tomsovsky M."/>
            <person name="Tulloss R.E."/>
            <person name="Uehling J."/>
            <person name="Grigoriev I.V."/>
            <person name="Vagvolgyi C."/>
            <person name="Papp T."/>
            <person name="Martin F.M."/>
            <person name="Miettinen O."/>
            <person name="Hibbett D.S."/>
            <person name="Nagy L.G."/>
        </authorList>
    </citation>
    <scope>NUCLEOTIDE SEQUENCE [LARGE SCALE GENOMIC DNA]</scope>
    <source>
        <strain evidence="1 2">NL-1719</strain>
    </source>
</reference>
<accession>A0ACD3B967</accession>
<sequence>MPRTTDLEEDPLSLAIAPPKNETPQQRQLREELEEQARQNSQRIDERIKAERLALKRARQQVKVLLLGQSHAGKSTVLKNFQIAYNREAWEEERVSWKAVIYLNLVRTVNNIVDILSEELAGSQPQSPTALPSSPTESTFRSPHRPSHTTLISDESKLSGKHRILLLRLGPFRRIQHDLQVQLGIASADSDSGYSSPYESDGPVHEAPPTAPKPLTENEFSVASNARWKGVLKSLQSARNSGDGQRLAAAKSKHRWLRNITDIIGSCKEDIKTLWKDPIVRGILDERQTRVEDTSGFFLDDVDRLASSDYEPSDFDVVRARLKTNGVQEYHFKLDKDHDWIFYDFCGSRSYRSAWVPYFDDVQAIIFLAPLSPFDEYEQLPDGSHVNRLHDSFQMWRSICSSKLLAHVQLILFLNKCDQLKRRLKHNVMVKEHIQSFKDRSNDYKTVSNYFRSYFKEIQRKCSPAPREFFAHFTTAVDTASTLLTLSAVREAILMNQLRDSDFL</sequence>
<evidence type="ECO:0000313" key="1">
    <source>
        <dbReference type="EMBL" id="TFK74544.1"/>
    </source>
</evidence>
<protein>
    <submittedName>
        <fullName evidence="1">G-alpha-domain-containing protein</fullName>
    </submittedName>
</protein>
<dbReference type="EMBL" id="ML208267">
    <property type="protein sequence ID" value="TFK74544.1"/>
    <property type="molecule type" value="Genomic_DNA"/>
</dbReference>
<evidence type="ECO:0000313" key="2">
    <source>
        <dbReference type="Proteomes" id="UP000308600"/>
    </source>
</evidence>
<name>A0ACD3B967_9AGAR</name>
<keyword evidence="2" id="KW-1185">Reference proteome</keyword>
<dbReference type="Proteomes" id="UP000308600">
    <property type="component" value="Unassembled WGS sequence"/>
</dbReference>
<gene>
    <name evidence="1" type="ORF">BDN72DRAFT_833024</name>
</gene>
<organism evidence="1 2">
    <name type="scientific">Pluteus cervinus</name>
    <dbReference type="NCBI Taxonomy" id="181527"/>
    <lineage>
        <taxon>Eukaryota</taxon>
        <taxon>Fungi</taxon>
        <taxon>Dikarya</taxon>
        <taxon>Basidiomycota</taxon>
        <taxon>Agaricomycotina</taxon>
        <taxon>Agaricomycetes</taxon>
        <taxon>Agaricomycetidae</taxon>
        <taxon>Agaricales</taxon>
        <taxon>Pluteineae</taxon>
        <taxon>Pluteaceae</taxon>
        <taxon>Pluteus</taxon>
    </lineage>
</organism>